<reference evidence="2" key="1">
    <citation type="submission" date="2009-12" db="EMBL/GenBank/DDBJ databases">
        <authorList>
            <person name="Weinstock G."/>
            <person name="Sodergren E."/>
            <person name="Clifton S."/>
            <person name="Fulton L."/>
            <person name="Fulton B."/>
            <person name="Courtney L."/>
            <person name="Fronick C."/>
            <person name="Harrison M."/>
            <person name="Strong C."/>
            <person name="Farmer C."/>
            <person name="Delahaunty K."/>
            <person name="Markovic C."/>
            <person name="Hall O."/>
            <person name="Minx P."/>
            <person name="Tomlinson C."/>
            <person name="Mitreva M."/>
            <person name="Nelson J."/>
            <person name="Hou S."/>
            <person name="Wollam A."/>
            <person name="Pepin K.H."/>
            <person name="Johnson M."/>
            <person name="Bhonagiri V."/>
            <person name="Nash W.E."/>
            <person name="Warren W."/>
            <person name="Chinwalla A."/>
            <person name="Mardis E.R."/>
            <person name="Wilson R.K."/>
        </authorList>
    </citation>
    <scope>NUCLEOTIDE SEQUENCE [LARGE SCALE GENOMIC DNA]</scope>
    <source>
        <strain evidence="2">DSM 4541</strain>
    </source>
</reference>
<accession>D1P2Q7</accession>
<evidence type="ECO:0000256" key="1">
    <source>
        <dbReference type="SAM" id="Phobius"/>
    </source>
</evidence>
<dbReference type="AlphaFoldDB" id="D1P2Q7"/>
<feature type="transmembrane region" description="Helical" evidence="1">
    <location>
        <begin position="12"/>
        <end position="35"/>
    </location>
</feature>
<comment type="caution">
    <text evidence="2">The sequence shown here is derived from an EMBL/GenBank/DDBJ whole genome shotgun (WGS) entry which is preliminary data.</text>
</comment>
<name>D1P2Q7_9GAMM</name>
<dbReference type="STRING" id="500637.PROVRUST_06484"/>
<dbReference type="Proteomes" id="UP000005512">
    <property type="component" value="Unassembled WGS sequence"/>
</dbReference>
<keyword evidence="1" id="KW-0812">Transmembrane</keyword>
<organism evidence="2 3">
    <name type="scientific">Providencia rustigianii DSM 4541</name>
    <dbReference type="NCBI Taxonomy" id="500637"/>
    <lineage>
        <taxon>Bacteria</taxon>
        <taxon>Pseudomonadati</taxon>
        <taxon>Pseudomonadota</taxon>
        <taxon>Gammaproteobacteria</taxon>
        <taxon>Enterobacterales</taxon>
        <taxon>Morganellaceae</taxon>
        <taxon>Providencia</taxon>
    </lineage>
</organism>
<dbReference type="EMBL" id="ABXV02000023">
    <property type="protein sequence ID" value="EFB72412.1"/>
    <property type="molecule type" value="Genomic_DNA"/>
</dbReference>
<evidence type="ECO:0000313" key="3">
    <source>
        <dbReference type="Proteomes" id="UP000005512"/>
    </source>
</evidence>
<sequence>MNDKKFWQMPELFFAYDPIKALLFTKTLLLVIYIVQNRTQRGQMKLNAK</sequence>
<keyword evidence="1" id="KW-1133">Transmembrane helix</keyword>
<gene>
    <name evidence="2" type="ORF">PROVRUST_06484</name>
</gene>
<protein>
    <submittedName>
        <fullName evidence="2">Uncharacterized protein</fullName>
    </submittedName>
</protein>
<keyword evidence="1" id="KW-0472">Membrane</keyword>
<dbReference type="HOGENOM" id="CLU_3139543_0_0_6"/>
<proteinExistence type="predicted"/>
<evidence type="ECO:0000313" key="2">
    <source>
        <dbReference type="EMBL" id="EFB72412.1"/>
    </source>
</evidence>
<keyword evidence="3" id="KW-1185">Reference proteome</keyword>